<comment type="subcellular location">
    <subcellularLocation>
        <location evidence="1">Cell projection</location>
        <location evidence="1">Cilium</location>
    </subcellularLocation>
    <subcellularLocation>
        <location evidence="2">Cytoplasm</location>
    </subcellularLocation>
</comment>
<dbReference type="GO" id="GO:0005737">
    <property type="term" value="C:cytoplasm"/>
    <property type="evidence" value="ECO:0007669"/>
    <property type="project" value="UniProtKB-SubCell"/>
</dbReference>
<accession>A0A6N6VN90</accession>
<evidence type="ECO:0000256" key="7">
    <source>
        <dbReference type="SAM" id="SignalP"/>
    </source>
</evidence>
<proteinExistence type="predicted"/>
<dbReference type="AlphaFoldDB" id="A0A6N6VN90"/>
<organism evidence="9 10">
    <name type="scientific">Silvanigrella paludirubra</name>
    <dbReference type="NCBI Taxonomy" id="2499159"/>
    <lineage>
        <taxon>Bacteria</taxon>
        <taxon>Pseudomonadati</taxon>
        <taxon>Bdellovibrionota</taxon>
        <taxon>Oligoflexia</taxon>
        <taxon>Silvanigrellales</taxon>
        <taxon>Silvanigrellaceae</taxon>
        <taxon>Silvanigrella</taxon>
    </lineage>
</organism>
<dbReference type="InterPro" id="IPR013783">
    <property type="entry name" value="Ig-like_fold"/>
</dbReference>
<dbReference type="EMBL" id="WFLM01000006">
    <property type="protein sequence ID" value="KAB8036454.1"/>
    <property type="molecule type" value="Genomic_DNA"/>
</dbReference>
<name>A0A6N6VN90_9BACT</name>
<evidence type="ECO:0000256" key="1">
    <source>
        <dbReference type="ARBA" id="ARBA00004138"/>
    </source>
</evidence>
<feature type="compositionally biased region" description="Low complexity" evidence="6">
    <location>
        <begin position="28"/>
        <end position="38"/>
    </location>
</feature>
<evidence type="ECO:0000313" key="9">
    <source>
        <dbReference type="EMBL" id="KAB8036454.1"/>
    </source>
</evidence>
<keyword evidence="4" id="KW-0969">Cilium</keyword>
<dbReference type="PROSITE" id="PS51257">
    <property type="entry name" value="PROKAR_LIPOPROTEIN"/>
    <property type="match status" value="1"/>
</dbReference>
<feature type="signal peptide" evidence="7">
    <location>
        <begin position="1"/>
        <end position="22"/>
    </location>
</feature>
<dbReference type="OrthoDB" id="5309642at2"/>
<keyword evidence="5" id="KW-0966">Cell projection</keyword>
<gene>
    <name evidence="9" type="ORF">GCL60_15090</name>
</gene>
<dbReference type="Proteomes" id="UP000437748">
    <property type="component" value="Unassembled WGS sequence"/>
</dbReference>
<comment type="caution">
    <text evidence="9">The sequence shown here is derived from an EMBL/GenBank/DDBJ whole genome shotgun (WGS) entry which is preliminary data.</text>
</comment>
<evidence type="ECO:0000256" key="6">
    <source>
        <dbReference type="SAM" id="MobiDB-lite"/>
    </source>
</evidence>
<evidence type="ECO:0000313" key="10">
    <source>
        <dbReference type="Proteomes" id="UP000437748"/>
    </source>
</evidence>
<feature type="domain" description="HYDIN/VesB/CFA65-like Ig-like" evidence="8">
    <location>
        <begin position="208"/>
        <end position="283"/>
    </location>
</feature>
<keyword evidence="7" id="KW-0732">Signal</keyword>
<keyword evidence="3" id="KW-0963">Cytoplasm</keyword>
<dbReference type="InterPro" id="IPR053879">
    <property type="entry name" value="HYDIN_VesB_CFA65-like_Ig"/>
</dbReference>
<dbReference type="RefSeq" id="WP_153421580.1">
    <property type="nucleotide sequence ID" value="NZ_WFLM01000006.1"/>
</dbReference>
<feature type="chain" id="PRO_5026951044" evidence="7">
    <location>
        <begin position="23"/>
        <end position="747"/>
    </location>
</feature>
<evidence type="ECO:0000256" key="2">
    <source>
        <dbReference type="ARBA" id="ARBA00004496"/>
    </source>
</evidence>
<evidence type="ECO:0000256" key="4">
    <source>
        <dbReference type="ARBA" id="ARBA00023069"/>
    </source>
</evidence>
<sequence>MTIRNSKLIQLSLITLVGASFAISCNKGSSSNSASEQSPEVNPAQDQQPNLTVTMSVPQVVAKVGDKKEQVLVIKNEGSKSAQNITITGVEGGLITIKSETPAVVDPAKPVEPAKAAKSEATTPVVDPAPVVDPVADTSCLNKTLAAGETCQVTIVFAPTEVASGKETISVAYSSESASATKTTAFDVNYLAKGEVTLDIPTLAQLKAEVSKTDKKTLTITNKSANAITGIKIADLASPLSITGNTCKETLEKGQSCDIEVTFAPADLMDTKQNLQITYNDVDEEGNLVPVTIPSVISYQTIGKADLSLNSYADFLVSNINKDSAIRTYTIKNNGNGKATLVTLPTLVKPLSIKLDSSTCKPVDGKSFELAKDASCTFDVSLNSDKIDEQKEVAMVVTYNDGTTKKSAITTINYKTVAANVLNLSQYKVNSKSIQIDTSCNKKEIYGNGKHNIPLVPTFTATDDSGKAISVKLEDVVASTQVQLVSGGISSDATSILSAANNFTKCTEGSSIPSNTQAKFIYTEANGQKLDVGAKISYVEKDGTVTTISTEDNQAGRVNLAVLANPLKGVDTGSLFTFGIVADGYSGDLVTRDNYRLFKISPDVKTYATLSSSEVSQIRVTNKNMNRSSALIGVDFKGGYSIDLGWFDQGERKTFLNNQYRREFYSGKFLSGKLKPDSVTYVTLSKNKNQDLTLTSIGKNDYAFASISDSGMPSWVGNYQWHLPFMLEMNGVDSFGNPFYAQLNDNM</sequence>
<evidence type="ECO:0000256" key="3">
    <source>
        <dbReference type="ARBA" id="ARBA00022490"/>
    </source>
</evidence>
<dbReference type="NCBIfam" id="NF012200">
    <property type="entry name" value="choice_anch_D"/>
    <property type="match status" value="1"/>
</dbReference>
<evidence type="ECO:0000256" key="5">
    <source>
        <dbReference type="ARBA" id="ARBA00023273"/>
    </source>
</evidence>
<feature type="region of interest" description="Disordered" evidence="6">
    <location>
        <begin position="28"/>
        <end position="52"/>
    </location>
</feature>
<dbReference type="Gene3D" id="2.60.40.10">
    <property type="entry name" value="Immunoglobulins"/>
    <property type="match status" value="3"/>
</dbReference>
<evidence type="ECO:0000259" key="8">
    <source>
        <dbReference type="Pfam" id="PF22544"/>
    </source>
</evidence>
<reference evidence="9 10" key="1">
    <citation type="submission" date="2019-10" db="EMBL/GenBank/DDBJ databases">
        <title>New species of Slilvanegrellaceae.</title>
        <authorList>
            <person name="Pitt A."/>
            <person name="Hahn M.W."/>
        </authorList>
    </citation>
    <scope>NUCLEOTIDE SEQUENCE [LARGE SCALE GENOMIC DNA]</scope>
    <source>
        <strain evidence="9 10">SP-Ram-0.45-NSY-1</strain>
    </source>
</reference>
<keyword evidence="10" id="KW-1185">Reference proteome</keyword>
<protein>
    <submittedName>
        <fullName evidence="9">Choice-of-anchor D domain-containing protein</fullName>
    </submittedName>
</protein>
<dbReference type="Pfam" id="PF22544">
    <property type="entry name" value="HYDIN_VesB_CFA65-like_Ig"/>
    <property type="match status" value="1"/>
</dbReference>